<organism evidence="2 3">
    <name type="scientific">Castanea mollissima</name>
    <name type="common">Chinese chestnut</name>
    <dbReference type="NCBI Taxonomy" id="60419"/>
    <lineage>
        <taxon>Eukaryota</taxon>
        <taxon>Viridiplantae</taxon>
        <taxon>Streptophyta</taxon>
        <taxon>Embryophyta</taxon>
        <taxon>Tracheophyta</taxon>
        <taxon>Spermatophyta</taxon>
        <taxon>Magnoliopsida</taxon>
        <taxon>eudicotyledons</taxon>
        <taxon>Gunneridae</taxon>
        <taxon>Pentapetalae</taxon>
        <taxon>rosids</taxon>
        <taxon>fabids</taxon>
        <taxon>Fagales</taxon>
        <taxon>Fagaceae</taxon>
        <taxon>Castanea</taxon>
    </lineage>
</organism>
<keyword evidence="3" id="KW-1185">Reference proteome</keyword>
<reference evidence="2" key="1">
    <citation type="submission" date="2020-03" db="EMBL/GenBank/DDBJ databases">
        <title>Castanea mollissima Vanexum genome sequencing.</title>
        <authorList>
            <person name="Staton M."/>
        </authorList>
    </citation>
    <scope>NUCLEOTIDE SEQUENCE</scope>
    <source>
        <tissue evidence="2">Leaf</tissue>
    </source>
</reference>
<protein>
    <submittedName>
        <fullName evidence="2">Uncharacterized protein</fullName>
    </submittedName>
</protein>
<evidence type="ECO:0000256" key="1">
    <source>
        <dbReference type="SAM" id="MobiDB-lite"/>
    </source>
</evidence>
<comment type="caution">
    <text evidence="2">The sequence shown here is derived from an EMBL/GenBank/DDBJ whole genome shotgun (WGS) entry which is preliminary data.</text>
</comment>
<dbReference type="EMBL" id="JRKL02004351">
    <property type="protein sequence ID" value="KAF3952782.1"/>
    <property type="molecule type" value="Genomic_DNA"/>
</dbReference>
<evidence type="ECO:0000313" key="2">
    <source>
        <dbReference type="EMBL" id="KAF3952782.1"/>
    </source>
</evidence>
<evidence type="ECO:0000313" key="3">
    <source>
        <dbReference type="Proteomes" id="UP000737018"/>
    </source>
</evidence>
<sequence length="307" mass="34420">MPTSSEEEEGEKLLLGLDLMILKKSTNGRRIFVEVKGFSNPQHLANVSERYVLWLFDGNITLGSRKTSTVESEGAATREVVGHGGVKGGREDTDMIVSSFSRTVPLRQLIPEFKDKSRDLDQETHTPHHFKNLVSCPFQTFEARKSKDDSYKSIKRNTEKIGEVLQESRLSEKSEESKAIMNLLDGEFKLGWTEGPDKKGDECKGKRKGRPKKESLVTELCFGVKKDVPKQGTWTRLMNKPSMKGTALDSMHALGSKRKKFGLLNEAESVVDKDKKVKLRKEAKPVDALSDTQTGLAEAIEQPRRAQ</sequence>
<accession>A0A8J4VCD0</accession>
<proteinExistence type="predicted"/>
<dbReference type="Proteomes" id="UP000737018">
    <property type="component" value="Unassembled WGS sequence"/>
</dbReference>
<gene>
    <name evidence="2" type="ORF">CMV_021701</name>
</gene>
<feature type="region of interest" description="Disordered" evidence="1">
    <location>
        <begin position="278"/>
        <end position="307"/>
    </location>
</feature>
<name>A0A8J4VCD0_9ROSI</name>
<dbReference type="AlphaFoldDB" id="A0A8J4VCD0"/>